<dbReference type="GO" id="GO:0005506">
    <property type="term" value="F:iron ion binding"/>
    <property type="evidence" value="ECO:0007669"/>
    <property type="project" value="InterPro"/>
</dbReference>
<evidence type="ECO:0000313" key="3">
    <source>
        <dbReference type="EMBL" id="CAD8255379.1"/>
    </source>
</evidence>
<reference evidence="3" key="1">
    <citation type="submission" date="2021-01" db="EMBL/GenBank/DDBJ databases">
        <authorList>
            <person name="Corre E."/>
            <person name="Pelletier E."/>
            <person name="Niang G."/>
            <person name="Scheremetjew M."/>
            <person name="Finn R."/>
            <person name="Kale V."/>
            <person name="Holt S."/>
            <person name="Cochrane G."/>
            <person name="Meng A."/>
            <person name="Brown T."/>
            <person name="Cohen L."/>
        </authorList>
    </citation>
    <scope>NUCLEOTIDE SEQUENCE</scope>
    <source>
        <strain evidence="3">CCMP2078</strain>
    </source>
</reference>
<accession>A0A7R9U5H5</accession>
<comment type="cofactor">
    <cofactor evidence="2">
        <name>heme</name>
        <dbReference type="ChEBI" id="CHEBI:30413"/>
    </cofactor>
</comment>
<dbReference type="EMBL" id="HBEA01006347">
    <property type="protein sequence ID" value="CAD8255379.1"/>
    <property type="molecule type" value="Transcribed_RNA"/>
</dbReference>
<gene>
    <name evidence="3" type="ORF">PPYR1160_LOCUS4871</name>
</gene>
<dbReference type="GO" id="GO:0004497">
    <property type="term" value="F:monooxygenase activity"/>
    <property type="evidence" value="ECO:0007669"/>
    <property type="project" value="InterPro"/>
</dbReference>
<dbReference type="SUPFAM" id="SSF48264">
    <property type="entry name" value="Cytochrome P450"/>
    <property type="match status" value="1"/>
</dbReference>
<dbReference type="GO" id="GO:0020037">
    <property type="term" value="F:heme binding"/>
    <property type="evidence" value="ECO:0007669"/>
    <property type="project" value="InterPro"/>
</dbReference>
<keyword evidence="2" id="KW-0408">Iron</keyword>
<dbReference type="InterPro" id="IPR050121">
    <property type="entry name" value="Cytochrome_P450_monoxygenase"/>
</dbReference>
<organism evidence="3">
    <name type="scientific">Pinguiococcus pyrenoidosus</name>
    <dbReference type="NCBI Taxonomy" id="172671"/>
    <lineage>
        <taxon>Eukaryota</taxon>
        <taxon>Sar</taxon>
        <taxon>Stramenopiles</taxon>
        <taxon>Ochrophyta</taxon>
        <taxon>Pinguiophyceae</taxon>
        <taxon>Pinguiochrysidales</taxon>
        <taxon>Pinguiochrysidaceae</taxon>
        <taxon>Pinguiococcus</taxon>
    </lineage>
</organism>
<dbReference type="InterPro" id="IPR001128">
    <property type="entry name" value="Cyt_P450"/>
</dbReference>
<dbReference type="InterPro" id="IPR036396">
    <property type="entry name" value="Cyt_P450_sf"/>
</dbReference>
<sequence>MMVLIMMGVIHRDPDYWESPTEFKPERFQKRGSASIRNGFLPFAYGARTCIGKSLAMMEAKIMIAQLLRRFHVDPVADFRLKIRSGVSLIADEVLVRFETLVGKGEAQK</sequence>
<dbReference type="PANTHER" id="PTHR24305:SF166">
    <property type="entry name" value="CYTOCHROME P450 12A4, MITOCHONDRIAL-RELATED"/>
    <property type="match status" value="1"/>
</dbReference>
<dbReference type="AlphaFoldDB" id="A0A7R9U5H5"/>
<feature type="binding site" description="axial binding residue" evidence="2">
    <location>
        <position position="50"/>
    </location>
    <ligand>
        <name>heme</name>
        <dbReference type="ChEBI" id="CHEBI:30413"/>
    </ligand>
    <ligandPart>
        <name>Fe</name>
        <dbReference type="ChEBI" id="CHEBI:18248"/>
    </ligandPart>
</feature>
<dbReference type="GO" id="GO:0016705">
    <property type="term" value="F:oxidoreductase activity, acting on paired donors, with incorporation or reduction of molecular oxygen"/>
    <property type="evidence" value="ECO:0007669"/>
    <property type="project" value="InterPro"/>
</dbReference>
<evidence type="ECO:0000256" key="1">
    <source>
        <dbReference type="ARBA" id="ARBA00010617"/>
    </source>
</evidence>
<dbReference type="InterPro" id="IPR002401">
    <property type="entry name" value="Cyt_P450_E_grp-I"/>
</dbReference>
<dbReference type="PRINTS" id="PR00463">
    <property type="entry name" value="EP450I"/>
</dbReference>
<evidence type="ECO:0008006" key="4">
    <source>
        <dbReference type="Google" id="ProtNLM"/>
    </source>
</evidence>
<dbReference type="PANTHER" id="PTHR24305">
    <property type="entry name" value="CYTOCHROME P450"/>
    <property type="match status" value="1"/>
</dbReference>
<comment type="similarity">
    <text evidence="1">Belongs to the cytochrome P450 family.</text>
</comment>
<protein>
    <recommendedName>
        <fullName evidence="4">Cytochrome P450</fullName>
    </recommendedName>
</protein>
<evidence type="ECO:0000256" key="2">
    <source>
        <dbReference type="PIRSR" id="PIRSR602401-1"/>
    </source>
</evidence>
<dbReference type="Gene3D" id="1.10.630.10">
    <property type="entry name" value="Cytochrome P450"/>
    <property type="match status" value="1"/>
</dbReference>
<proteinExistence type="inferred from homology"/>
<name>A0A7R9U5H5_9STRA</name>
<keyword evidence="2" id="KW-0349">Heme</keyword>
<keyword evidence="2" id="KW-0479">Metal-binding</keyword>
<dbReference type="Pfam" id="PF00067">
    <property type="entry name" value="p450"/>
    <property type="match status" value="1"/>
</dbReference>